<dbReference type="eggNOG" id="COG0614">
    <property type="taxonomic scope" value="Bacteria"/>
</dbReference>
<sequence>MPIYYKNKHIGTRRVDFLVEGIISVELKAVSRLEPVHLAQALNYLEAYNLEVGLLTLAQRV</sequence>
<dbReference type="InterPro" id="IPR026350">
    <property type="entry name" value="GxxExxY"/>
</dbReference>
<dbReference type="EMBL" id="BBLT01000005">
    <property type="protein sequence ID" value="GAL85571.1"/>
    <property type="molecule type" value="Genomic_DNA"/>
</dbReference>
<evidence type="ECO:0000313" key="1">
    <source>
        <dbReference type="EMBL" id="GAL85571.1"/>
    </source>
</evidence>
<dbReference type="Pfam" id="PF13366">
    <property type="entry name" value="PDDEXK_3"/>
    <property type="match status" value="1"/>
</dbReference>
<name>A0A098LF24_9BACT</name>
<dbReference type="Proteomes" id="UP000030185">
    <property type="component" value="Unassembled WGS sequence"/>
</dbReference>
<dbReference type="NCBIfam" id="TIGR04256">
    <property type="entry name" value="GxxExxY"/>
    <property type="match status" value="1"/>
</dbReference>
<evidence type="ECO:0000313" key="2">
    <source>
        <dbReference type="Proteomes" id="UP000030185"/>
    </source>
</evidence>
<keyword evidence="2" id="KW-1185">Reference proteome</keyword>
<dbReference type="STRING" id="153721.MYP_2800"/>
<organism evidence="1 2">
    <name type="scientific">Sporocytophaga myxococcoides</name>
    <dbReference type="NCBI Taxonomy" id="153721"/>
    <lineage>
        <taxon>Bacteria</taxon>
        <taxon>Pseudomonadati</taxon>
        <taxon>Bacteroidota</taxon>
        <taxon>Cytophagia</taxon>
        <taxon>Cytophagales</taxon>
        <taxon>Cytophagaceae</taxon>
        <taxon>Sporocytophaga</taxon>
    </lineage>
</organism>
<dbReference type="AlphaFoldDB" id="A0A098LF24"/>
<accession>A0A098LF24</accession>
<protein>
    <recommendedName>
        <fullName evidence="3">GxxExxY protein</fullName>
    </recommendedName>
</protein>
<evidence type="ECO:0008006" key="3">
    <source>
        <dbReference type="Google" id="ProtNLM"/>
    </source>
</evidence>
<reference evidence="1 2" key="1">
    <citation type="submission" date="2014-09" db="EMBL/GenBank/DDBJ databases">
        <title>Sporocytophaga myxococcoides PG-01 genome sequencing.</title>
        <authorList>
            <person name="Liu L."/>
            <person name="Gao P.J."/>
            <person name="Chen G.J."/>
            <person name="Wang L.S."/>
        </authorList>
    </citation>
    <scope>NUCLEOTIDE SEQUENCE [LARGE SCALE GENOMIC DNA]</scope>
    <source>
        <strain evidence="1 2">PG-01</strain>
    </source>
</reference>
<comment type="caution">
    <text evidence="1">The sequence shown here is derived from an EMBL/GenBank/DDBJ whole genome shotgun (WGS) entry which is preliminary data.</text>
</comment>
<proteinExistence type="predicted"/>
<gene>
    <name evidence="1" type="ORF">MYP_2800</name>
</gene>